<dbReference type="GO" id="GO:0015628">
    <property type="term" value="P:protein secretion by the type II secretion system"/>
    <property type="evidence" value="ECO:0007669"/>
    <property type="project" value="TreeGrafter"/>
</dbReference>
<dbReference type="InterPro" id="IPR004509">
    <property type="entry name" value="Competence_ComEA_HhH"/>
</dbReference>
<keyword evidence="5" id="KW-1185">Reference proteome</keyword>
<dbReference type="AlphaFoldDB" id="A0A075R812"/>
<protein>
    <submittedName>
        <fullName evidence="4">ComE operon protein 1</fullName>
    </submittedName>
</protein>
<feature type="transmembrane region" description="Helical" evidence="2">
    <location>
        <begin position="12"/>
        <end position="29"/>
    </location>
</feature>
<dbReference type="STRING" id="1042163.BRLA_c013610"/>
<feature type="region of interest" description="Disordered" evidence="1">
    <location>
        <begin position="72"/>
        <end position="103"/>
    </location>
</feature>
<evidence type="ECO:0000313" key="5">
    <source>
        <dbReference type="Proteomes" id="UP000005850"/>
    </source>
</evidence>
<gene>
    <name evidence="4" type="primary">comEA</name>
    <name evidence="4" type="ORF">BRLA_c013610</name>
</gene>
<dbReference type="PANTHER" id="PTHR21180:SF32">
    <property type="entry name" value="ENDONUCLEASE_EXONUCLEASE_PHOSPHATASE FAMILY DOMAIN-CONTAINING PROTEIN 1"/>
    <property type="match status" value="1"/>
</dbReference>
<name>A0A075R812_BRELA</name>
<dbReference type="Pfam" id="PF10531">
    <property type="entry name" value="SLBB"/>
    <property type="match status" value="1"/>
</dbReference>
<dbReference type="GO" id="GO:0003677">
    <property type="term" value="F:DNA binding"/>
    <property type="evidence" value="ECO:0007669"/>
    <property type="project" value="InterPro"/>
</dbReference>
<proteinExistence type="predicted"/>
<dbReference type="PANTHER" id="PTHR21180">
    <property type="entry name" value="ENDONUCLEASE/EXONUCLEASE/PHOSPHATASE FAMILY DOMAIN-CONTAINING PROTEIN 1"/>
    <property type="match status" value="1"/>
</dbReference>
<keyword evidence="2" id="KW-0812">Transmembrane</keyword>
<dbReference type="Gene3D" id="1.10.150.320">
    <property type="entry name" value="Photosystem II 12 kDa extrinsic protein"/>
    <property type="match status" value="1"/>
</dbReference>
<evidence type="ECO:0000313" key="4">
    <source>
        <dbReference type="EMBL" id="AIG25700.1"/>
    </source>
</evidence>
<dbReference type="Proteomes" id="UP000005850">
    <property type="component" value="Chromosome"/>
</dbReference>
<keyword evidence="2" id="KW-1133">Transmembrane helix</keyword>
<dbReference type="EMBL" id="CP007806">
    <property type="protein sequence ID" value="AIG25700.1"/>
    <property type="molecule type" value="Genomic_DNA"/>
</dbReference>
<accession>A0A075R812</accession>
<dbReference type="Gene3D" id="3.10.560.10">
    <property type="entry name" value="Outer membrane lipoprotein wza domain like"/>
    <property type="match status" value="1"/>
</dbReference>
<dbReference type="KEGG" id="blr:BRLA_c013610"/>
<keyword evidence="2" id="KW-0472">Membrane</keyword>
<reference evidence="4 5" key="1">
    <citation type="journal article" date="2011" name="J. Bacteriol.">
        <title>Genome sequence of Brevibacillus laterosporus LMG 15441, a pathogen of invertebrates.</title>
        <authorList>
            <person name="Djukic M."/>
            <person name="Poehlein A."/>
            <person name="Thurmer A."/>
            <person name="Daniel R."/>
        </authorList>
    </citation>
    <scope>NUCLEOTIDE SEQUENCE [LARGE SCALE GENOMIC DNA]</scope>
    <source>
        <strain evidence="4 5">LMG 15441</strain>
    </source>
</reference>
<evidence type="ECO:0000259" key="3">
    <source>
        <dbReference type="SMART" id="SM00278"/>
    </source>
</evidence>
<dbReference type="InterPro" id="IPR003583">
    <property type="entry name" value="Hlx-hairpin-Hlx_DNA-bd_motif"/>
</dbReference>
<dbReference type="SUPFAM" id="SSF47781">
    <property type="entry name" value="RuvA domain 2-like"/>
    <property type="match status" value="1"/>
</dbReference>
<dbReference type="HOGENOM" id="CLU_052011_1_2_9"/>
<dbReference type="Pfam" id="PF12836">
    <property type="entry name" value="HHH_3"/>
    <property type="match status" value="1"/>
</dbReference>
<dbReference type="SMART" id="SM00278">
    <property type="entry name" value="HhH1"/>
    <property type="match status" value="2"/>
</dbReference>
<dbReference type="eggNOG" id="COG1555">
    <property type="taxonomic scope" value="Bacteria"/>
</dbReference>
<evidence type="ECO:0000256" key="1">
    <source>
        <dbReference type="SAM" id="MobiDB-lite"/>
    </source>
</evidence>
<feature type="domain" description="Helix-hairpin-helix DNA-binding motif class 1" evidence="3">
    <location>
        <begin position="218"/>
        <end position="237"/>
    </location>
</feature>
<dbReference type="InterPro" id="IPR019554">
    <property type="entry name" value="Soluble_ligand-bd"/>
</dbReference>
<evidence type="ECO:0000256" key="2">
    <source>
        <dbReference type="SAM" id="Phobius"/>
    </source>
</evidence>
<sequence length="270" mass="29750">MVMELWDRYRKWIFVSAALLFIGLSFWIYPAAESTTMSGLTPVAFAEKESTATTELQTTKLADFEQKNATVNTYTGSDKNNDSKEMPLSDTRASVSVDSPLSKDEPISNLNHSSYIDVKGAVTHPGLYSFDSNERVMHVIQKAGGFLAQADQKRVNLAQKLTDGMVLYVPTLQESATSLPNQFTNSSLHPSLPIQSSLLSSSPQASATKINIKTATLEQLMKLPGIGKTRAEDIIAYRDKKGFTKLEDLMKISGIGKKTFEKIKKIAICE</sequence>
<dbReference type="RefSeq" id="WP_003338260.1">
    <property type="nucleotide sequence ID" value="NZ_CP007806.1"/>
</dbReference>
<dbReference type="InterPro" id="IPR010994">
    <property type="entry name" value="RuvA_2-like"/>
</dbReference>
<dbReference type="InterPro" id="IPR051675">
    <property type="entry name" value="Endo/Exo/Phosphatase_dom_1"/>
</dbReference>
<feature type="domain" description="Helix-hairpin-helix DNA-binding motif class 1" evidence="3">
    <location>
        <begin position="247"/>
        <end position="266"/>
    </location>
</feature>
<organism evidence="4 5">
    <name type="scientific">Brevibacillus laterosporus LMG 15441</name>
    <dbReference type="NCBI Taxonomy" id="1042163"/>
    <lineage>
        <taxon>Bacteria</taxon>
        <taxon>Bacillati</taxon>
        <taxon>Bacillota</taxon>
        <taxon>Bacilli</taxon>
        <taxon>Bacillales</taxon>
        <taxon>Paenibacillaceae</taxon>
        <taxon>Brevibacillus</taxon>
    </lineage>
</organism>
<dbReference type="GO" id="GO:0006281">
    <property type="term" value="P:DNA repair"/>
    <property type="evidence" value="ECO:0007669"/>
    <property type="project" value="InterPro"/>
</dbReference>
<dbReference type="GO" id="GO:0015627">
    <property type="term" value="C:type II protein secretion system complex"/>
    <property type="evidence" value="ECO:0007669"/>
    <property type="project" value="TreeGrafter"/>
</dbReference>
<dbReference type="NCBIfam" id="TIGR00426">
    <property type="entry name" value="competence protein ComEA helix-hairpin-helix repeat region"/>
    <property type="match status" value="1"/>
</dbReference>